<evidence type="ECO:0000313" key="3">
    <source>
        <dbReference type="Proteomes" id="UP000327013"/>
    </source>
</evidence>
<proteinExistence type="predicted"/>
<evidence type="ECO:0000313" key="2">
    <source>
        <dbReference type="EMBL" id="KAE8099856.1"/>
    </source>
</evidence>
<keyword evidence="1" id="KW-1133">Transmembrane helix</keyword>
<organism evidence="2 3">
    <name type="scientific">Carpinus fangiana</name>
    <dbReference type="NCBI Taxonomy" id="176857"/>
    <lineage>
        <taxon>Eukaryota</taxon>
        <taxon>Viridiplantae</taxon>
        <taxon>Streptophyta</taxon>
        <taxon>Embryophyta</taxon>
        <taxon>Tracheophyta</taxon>
        <taxon>Spermatophyta</taxon>
        <taxon>Magnoliopsida</taxon>
        <taxon>eudicotyledons</taxon>
        <taxon>Gunneridae</taxon>
        <taxon>Pentapetalae</taxon>
        <taxon>rosids</taxon>
        <taxon>fabids</taxon>
        <taxon>Fagales</taxon>
        <taxon>Betulaceae</taxon>
        <taxon>Carpinus</taxon>
    </lineage>
</organism>
<reference evidence="2 3" key="1">
    <citation type="submission" date="2019-06" db="EMBL/GenBank/DDBJ databases">
        <title>A chromosomal-level reference genome of Carpinus fangiana (Coryloideae, Betulaceae).</title>
        <authorList>
            <person name="Yang X."/>
            <person name="Wang Z."/>
            <person name="Zhang L."/>
            <person name="Hao G."/>
            <person name="Liu J."/>
            <person name="Yang Y."/>
        </authorList>
    </citation>
    <scope>NUCLEOTIDE SEQUENCE [LARGE SCALE GENOMIC DNA]</scope>
    <source>
        <strain evidence="2">Cfa_2016G</strain>
        <tissue evidence="2">Leaf</tissue>
    </source>
</reference>
<feature type="transmembrane region" description="Helical" evidence="1">
    <location>
        <begin position="27"/>
        <end position="46"/>
    </location>
</feature>
<keyword evidence="3" id="KW-1185">Reference proteome</keyword>
<sequence length="114" mass="13099">MFMDTSLLDEDGYEYVRRCKMAIAEELCYCGVFGLISEFFLFFYFFPVRLLTQGVQLYNCLIKSLIGGLASLSLAARIRGYCGVTPITRERGVTPLFETSNIFLVKEKRYLFIS</sequence>
<name>A0A5N6RNF2_9ROSI</name>
<accession>A0A5N6RNF2</accession>
<dbReference type="EMBL" id="CM017327">
    <property type="protein sequence ID" value="KAE8099856.1"/>
    <property type="molecule type" value="Genomic_DNA"/>
</dbReference>
<evidence type="ECO:0000256" key="1">
    <source>
        <dbReference type="SAM" id="Phobius"/>
    </source>
</evidence>
<protein>
    <submittedName>
        <fullName evidence="2">Uncharacterized protein</fullName>
    </submittedName>
</protein>
<gene>
    <name evidence="2" type="ORF">FH972_017801</name>
</gene>
<keyword evidence="1" id="KW-0812">Transmembrane</keyword>
<dbReference type="Proteomes" id="UP000327013">
    <property type="component" value="Chromosome 7"/>
</dbReference>
<keyword evidence="1" id="KW-0472">Membrane</keyword>
<dbReference type="AlphaFoldDB" id="A0A5N6RNF2"/>